<dbReference type="Gene3D" id="2.40.30.170">
    <property type="match status" value="1"/>
</dbReference>
<dbReference type="AlphaFoldDB" id="A0A432ZHV7"/>
<organism evidence="6 7">
    <name type="scientific">Idiomarina seosinensis</name>
    <dbReference type="NCBI Taxonomy" id="281739"/>
    <lineage>
        <taxon>Bacteria</taxon>
        <taxon>Pseudomonadati</taxon>
        <taxon>Pseudomonadota</taxon>
        <taxon>Gammaproteobacteria</taxon>
        <taxon>Alteromonadales</taxon>
        <taxon>Idiomarinaceae</taxon>
        <taxon>Idiomarina</taxon>
    </lineage>
</organism>
<feature type="coiled-coil region" evidence="2">
    <location>
        <begin position="94"/>
        <end position="159"/>
    </location>
</feature>
<evidence type="ECO:0000256" key="3">
    <source>
        <dbReference type="SAM" id="SignalP"/>
    </source>
</evidence>
<evidence type="ECO:0000259" key="5">
    <source>
        <dbReference type="Pfam" id="PF25989"/>
    </source>
</evidence>
<dbReference type="Gene3D" id="2.40.420.20">
    <property type="match status" value="1"/>
</dbReference>
<gene>
    <name evidence="6" type="ORF">CWI81_03605</name>
</gene>
<proteinExistence type="inferred from homology"/>
<dbReference type="Gene3D" id="2.40.50.100">
    <property type="match status" value="1"/>
</dbReference>
<sequence length="357" mass="39328">MKPSLLTRSFFLWLTVLLTINNAKAQTRVAVVSVKEQPVQQQLTLPASVASLSNSYLSFGIAGRVERYLVDVGDMVAKGEALAVLDQRQVDAALQSLNAQQQSARATLNDERQQLEELQSLAKTDFVAQSELRRARAEAQVAEAALAEVNARINELEVDRGYHQLAAPFSGLVTERNIDPGQWVTESQQAFQLVDLNAIYIDAFVAQRYFPRITLNTEVSVSTSDGRETTAKIDNISAFASGSERSFRVRIKPAQESDLLVGSSVNVVLTMVDEHATPTVPQDAVIRYSDGRTSVWEVVQEDGNSIVKERWVKLGQRFKGWVEIVDGLSGEKQVVVRGNEALTDGDTVQAEESNAYD</sequence>
<dbReference type="InterPro" id="IPR058647">
    <property type="entry name" value="BSH_CzcB-like"/>
</dbReference>
<comment type="similarity">
    <text evidence="1">Belongs to the membrane fusion protein (MFP) (TC 8.A.1) family.</text>
</comment>
<dbReference type="GO" id="GO:1990281">
    <property type="term" value="C:efflux pump complex"/>
    <property type="evidence" value="ECO:0007669"/>
    <property type="project" value="TreeGrafter"/>
</dbReference>
<dbReference type="InterPro" id="IPR058637">
    <property type="entry name" value="YknX-like_C"/>
</dbReference>
<dbReference type="Pfam" id="PF25989">
    <property type="entry name" value="YknX_C"/>
    <property type="match status" value="1"/>
</dbReference>
<feature type="chain" id="PRO_5019153687" evidence="3">
    <location>
        <begin position="26"/>
        <end position="357"/>
    </location>
</feature>
<accession>A0A432ZHV7</accession>
<dbReference type="NCBIfam" id="TIGR01730">
    <property type="entry name" value="RND_mfp"/>
    <property type="match status" value="1"/>
</dbReference>
<evidence type="ECO:0000256" key="2">
    <source>
        <dbReference type="SAM" id="Coils"/>
    </source>
</evidence>
<comment type="caution">
    <text evidence="6">The sequence shown here is derived from an EMBL/GenBank/DDBJ whole genome shotgun (WGS) entry which is preliminary data.</text>
</comment>
<protein>
    <submittedName>
        <fullName evidence="6">Efflux RND transporter periplasmic adaptor subunit</fullName>
    </submittedName>
</protein>
<feature type="domain" description="CzcB-like barrel-sandwich hybrid" evidence="4">
    <location>
        <begin position="61"/>
        <end position="195"/>
    </location>
</feature>
<dbReference type="EMBL" id="PIQF01000001">
    <property type="protein sequence ID" value="RUO77576.1"/>
    <property type="molecule type" value="Genomic_DNA"/>
</dbReference>
<keyword evidence="3" id="KW-0732">Signal</keyword>
<dbReference type="RefSeq" id="WP_126783846.1">
    <property type="nucleotide sequence ID" value="NZ_PIQF01000001.1"/>
</dbReference>
<keyword evidence="7" id="KW-1185">Reference proteome</keyword>
<dbReference type="OrthoDB" id="9806939at2"/>
<evidence type="ECO:0000259" key="4">
    <source>
        <dbReference type="Pfam" id="PF25973"/>
    </source>
</evidence>
<evidence type="ECO:0000313" key="7">
    <source>
        <dbReference type="Proteomes" id="UP000287908"/>
    </source>
</evidence>
<dbReference type="PANTHER" id="PTHR30469">
    <property type="entry name" value="MULTIDRUG RESISTANCE PROTEIN MDTA"/>
    <property type="match status" value="1"/>
</dbReference>
<feature type="domain" description="YknX-like C-terminal permuted SH3-like" evidence="5">
    <location>
        <begin position="279"/>
        <end position="349"/>
    </location>
</feature>
<dbReference type="Pfam" id="PF25973">
    <property type="entry name" value="BSH_CzcB"/>
    <property type="match status" value="1"/>
</dbReference>
<dbReference type="GO" id="GO:0015562">
    <property type="term" value="F:efflux transmembrane transporter activity"/>
    <property type="evidence" value="ECO:0007669"/>
    <property type="project" value="TreeGrafter"/>
</dbReference>
<dbReference type="Proteomes" id="UP000287908">
    <property type="component" value="Unassembled WGS sequence"/>
</dbReference>
<name>A0A432ZHV7_9GAMM</name>
<evidence type="ECO:0000256" key="1">
    <source>
        <dbReference type="ARBA" id="ARBA00009477"/>
    </source>
</evidence>
<dbReference type="Gene3D" id="1.10.287.470">
    <property type="entry name" value="Helix hairpin bin"/>
    <property type="match status" value="1"/>
</dbReference>
<reference evidence="6 7" key="1">
    <citation type="journal article" date="2011" name="Front. Microbiol.">
        <title>Genomic signatures of strain selection and enhancement in Bacillus atrophaeus var. globigii, a historical biowarfare simulant.</title>
        <authorList>
            <person name="Gibbons H.S."/>
            <person name="Broomall S.M."/>
            <person name="McNew L.A."/>
            <person name="Daligault H."/>
            <person name="Chapman C."/>
            <person name="Bruce D."/>
            <person name="Karavis M."/>
            <person name="Krepps M."/>
            <person name="McGregor P.A."/>
            <person name="Hong C."/>
            <person name="Park K.H."/>
            <person name="Akmal A."/>
            <person name="Feldman A."/>
            <person name="Lin J.S."/>
            <person name="Chang W.E."/>
            <person name="Higgs B.W."/>
            <person name="Demirev P."/>
            <person name="Lindquist J."/>
            <person name="Liem A."/>
            <person name="Fochler E."/>
            <person name="Read T.D."/>
            <person name="Tapia R."/>
            <person name="Johnson S."/>
            <person name="Bishop-Lilly K.A."/>
            <person name="Detter C."/>
            <person name="Han C."/>
            <person name="Sozhamannan S."/>
            <person name="Rosenzweig C.N."/>
            <person name="Skowronski E.W."/>
        </authorList>
    </citation>
    <scope>NUCLEOTIDE SEQUENCE [LARGE SCALE GENOMIC DNA]</scope>
    <source>
        <strain evidence="6 7">CL-SP19</strain>
    </source>
</reference>
<feature type="signal peptide" evidence="3">
    <location>
        <begin position="1"/>
        <end position="25"/>
    </location>
</feature>
<dbReference type="SUPFAM" id="SSF111369">
    <property type="entry name" value="HlyD-like secretion proteins"/>
    <property type="match status" value="1"/>
</dbReference>
<keyword evidence="2" id="KW-0175">Coiled coil</keyword>
<dbReference type="InterPro" id="IPR006143">
    <property type="entry name" value="RND_pump_MFP"/>
</dbReference>
<evidence type="ECO:0000313" key="6">
    <source>
        <dbReference type="EMBL" id="RUO77576.1"/>
    </source>
</evidence>